<dbReference type="GO" id="GO:0005886">
    <property type="term" value="C:plasma membrane"/>
    <property type="evidence" value="ECO:0007669"/>
    <property type="project" value="UniProtKB-SubCell"/>
</dbReference>
<dbReference type="InterPro" id="IPR039072">
    <property type="entry name" value="ATP_synth_I_Bacilli"/>
</dbReference>
<reference evidence="7 8" key="1">
    <citation type="submission" date="2014-02" db="EMBL/GenBank/DDBJ databases">
        <title>Genome sequence of Paenibacillus darwinianus reveals adaptive mechanisms for survival in Antarctic soils.</title>
        <authorList>
            <person name="Dsouza M."/>
            <person name="Taylor M.W."/>
            <person name="Turner S.J."/>
            <person name="Aislabie J."/>
        </authorList>
    </citation>
    <scope>NUCLEOTIDE SEQUENCE [LARGE SCALE GENOMIC DNA]</scope>
    <source>
        <strain evidence="7 8">CE1</strain>
    </source>
</reference>
<organism evidence="7 8">
    <name type="scientific">Paenibacillus darwinianus</name>
    <dbReference type="NCBI Taxonomy" id="1380763"/>
    <lineage>
        <taxon>Bacteria</taxon>
        <taxon>Bacillati</taxon>
        <taxon>Bacillota</taxon>
        <taxon>Bacilli</taxon>
        <taxon>Bacillales</taxon>
        <taxon>Paenibacillaceae</taxon>
        <taxon>Paenibacillus</taxon>
    </lineage>
</organism>
<evidence type="ECO:0000256" key="3">
    <source>
        <dbReference type="ARBA" id="ARBA00022692"/>
    </source>
</evidence>
<evidence type="ECO:0000256" key="5">
    <source>
        <dbReference type="ARBA" id="ARBA00023136"/>
    </source>
</evidence>
<dbReference type="AlphaFoldDB" id="A0A9W5S0L1"/>
<feature type="transmembrane region" description="Helical" evidence="6">
    <location>
        <begin position="94"/>
        <end position="114"/>
    </location>
</feature>
<comment type="caution">
    <text evidence="7">The sequence shown here is derived from an EMBL/GenBank/DDBJ whole genome shotgun (WGS) entry which is preliminary data.</text>
</comment>
<keyword evidence="4 6" id="KW-1133">Transmembrane helix</keyword>
<dbReference type="EMBL" id="JFHU01000158">
    <property type="protein sequence ID" value="EXX87378.1"/>
    <property type="molecule type" value="Genomic_DNA"/>
</dbReference>
<comment type="subcellular location">
    <subcellularLocation>
        <location evidence="1">Cell membrane</location>
        <topology evidence="1">Multi-pass membrane protein</topology>
    </subcellularLocation>
</comment>
<feature type="transmembrane region" description="Helical" evidence="6">
    <location>
        <begin position="32"/>
        <end position="50"/>
    </location>
</feature>
<dbReference type="Pfam" id="PF03899">
    <property type="entry name" value="ATP-synt_I"/>
    <property type="match status" value="1"/>
</dbReference>
<dbReference type="PANTHER" id="PTHR40035:SF1">
    <property type="entry name" value="ATP SYNTHASE PROTEIN I"/>
    <property type="match status" value="1"/>
</dbReference>
<dbReference type="Proteomes" id="UP000053750">
    <property type="component" value="Unassembled WGS sequence"/>
</dbReference>
<dbReference type="RefSeq" id="WP_036583045.1">
    <property type="nucleotide sequence ID" value="NZ_KK082261.1"/>
</dbReference>
<feature type="transmembrane region" description="Helical" evidence="6">
    <location>
        <begin position="9"/>
        <end position="26"/>
    </location>
</feature>
<dbReference type="InterPro" id="IPR005598">
    <property type="entry name" value="ATP_synth_I"/>
</dbReference>
<name>A0A9W5S0L1_9BACL</name>
<keyword evidence="3 6" id="KW-0812">Transmembrane</keyword>
<evidence type="ECO:0000256" key="2">
    <source>
        <dbReference type="ARBA" id="ARBA00022475"/>
    </source>
</evidence>
<evidence type="ECO:0000256" key="1">
    <source>
        <dbReference type="ARBA" id="ARBA00004651"/>
    </source>
</evidence>
<sequence>MDDILKKAIRYAYFFLSALLVAWVLIPEGRPVAAGLILGTTASIVNAFLLRRRIELIGKTAAEHGERKMTLGLAGRLATVLLAVMTAYRFPEHFALPAALASCFLVQISVYFTALTNNNK</sequence>
<evidence type="ECO:0000313" key="7">
    <source>
        <dbReference type="EMBL" id="EXX87378.1"/>
    </source>
</evidence>
<protein>
    <submittedName>
        <fullName evidence="7">ATP synthase subunit I</fullName>
    </submittedName>
</protein>
<accession>A0A9W5S0L1</accession>
<dbReference type="PANTHER" id="PTHR40035">
    <property type="entry name" value="ATP SYNTHASE PROTEIN I"/>
    <property type="match status" value="1"/>
</dbReference>
<evidence type="ECO:0000313" key="8">
    <source>
        <dbReference type="Proteomes" id="UP000053750"/>
    </source>
</evidence>
<proteinExistence type="predicted"/>
<gene>
    <name evidence="7" type="ORF">BG53_04185</name>
</gene>
<keyword evidence="8" id="KW-1185">Reference proteome</keyword>
<keyword evidence="2" id="KW-1003">Cell membrane</keyword>
<dbReference type="OrthoDB" id="2663723at2"/>
<feature type="transmembrane region" description="Helical" evidence="6">
    <location>
        <begin position="71"/>
        <end position="88"/>
    </location>
</feature>
<keyword evidence="5 6" id="KW-0472">Membrane</keyword>
<evidence type="ECO:0000256" key="4">
    <source>
        <dbReference type="ARBA" id="ARBA00022989"/>
    </source>
</evidence>
<evidence type="ECO:0000256" key="6">
    <source>
        <dbReference type="SAM" id="Phobius"/>
    </source>
</evidence>